<feature type="region of interest" description="Disordered" evidence="2">
    <location>
        <begin position="325"/>
        <end position="349"/>
    </location>
</feature>
<sequence length="480" mass="50033">MSGALWWLPSLIVFGGAAVAAVLLVRGLRARGRRVLEAEGRTPEALDQRAGLALVQADDVVRQAEDEVGFAEAQFGKSDAAQVARAVSSARQALREAFLLRQKLDDHIPDTESDRTRWNTRIIELCATATRLVETENSSLSERRSVERDAPERLAQLTAGLAETEAALPAARATLDALARRFSPTAIGAAADAPRTAAALLAEARRSADAAADAVSRGTLAAPHLDAVARHLGTARTTLAQVEHIAETLNGAASELESSLADTRAGIAEARAARDANPLPDAADLIGDAITVAQRAADDAETQVRALATGPTATGAIGAANGARAASLPPRADDGDPAVAEADGESATDARRELVPVGGLNPLPAIGRLRDASLQLDQALAEARSNVERIKNAQAALRGAIFSANSYIEVAADFITSNRSRVGPEARTRLAEAERQIVLAGASADPVEALDIARRAARLAQDADALARYDAGPRQAPIRG</sequence>
<evidence type="ECO:0000256" key="1">
    <source>
        <dbReference type="SAM" id="Coils"/>
    </source>
</evidence>
<keyword evidence="3" id="KW-1133">Transmembrane helix</keyword>
<protein>
    <submittedName>
        <fullName evidence="4">Uncharacterized protein</fullName>
    </submittedName>
</protein>
<keyword evidence="1" id="KW-0175">Coiled coil</keyword>
<organism evidence="4 5">
    <name type="scientific">Okibacterium fritillariae</name>
    <dbReference type="NCBI Taxonomy" id="123320"/>
    <lineage>
        <taxon>Bacteria</taxon>
        <taxon>Bacillati</taxon>
        <taxon>Actinomycetota</taxon>
        <taxon>Actinomycetes</taxon>
        <taxon>Micrococcales</taxon>
        <taxon>Microbacteriaceae</taxon>
        <taxon>Okibacterium</taxon>
    </lineage>
</organism>
<dbReference type="AlphaFoldDB" id="A0A1T5I8R3"/>
<keyword evidence="5" id="KW-1185">Reference proteome</keyword>
<evidence type="ECO:0000256" key="2">
    <source>
        <dbReference type="SAM" id="MobiDB-lite"/>
    </source>
</evidence>
<proteinExistence type="predicted"/>
<evidence type="ECO:0000256" key="3">
    <source>
        <dbReference type="SAM" id="Phobius"/>
    </source>
</evidence>
<dbReference type="Proteomes" id="UP000190857">
    <property type="component" value="Unassembled WGS sequence"/>
</dbReference>
<feature type="transmembrane region" description="Helical" evidence="3">
    <location>
        <begin position="6"/>
        <end position="25"/>
    </location>
</feature>
<keyword evidence="3" id="KW-0472">Membrane</keyword>
<evidence type="ECO:0000313" key="4">
    <source>
        <dbReference type="EMBL" id="SKC35559.1"/>
    </source>
</evidence>
<dbReference type="OrthoDB" id="5105562at2"/>
<reference evidence="4 5" key="1">
    <citation type="submission" date="2017-02" db="EMBL/GenBank/DDBJ databases">
        <authorList>
            <person name="Peterson S.W."/>
        </authorList>
    </citation>
    <scope>NUCLEOTIDE SEQUENCE [LARGE SCALE GENOMIC DNA]</scope>
    <source>
        <strain evidence="4 5">VKM Ac-2059</strain>
    </source>
</reference>
<dbReference type="STRING" id="123320.SAMN06309945_0084"/>
<evidence type="ECO:0000313" key="5">
    <source>
        <dbReference type="Proteomes" id="UP000190857"/>
    </source>
</evidence>
<dbReference type="EMBL" id="FUZP01000001">
    <property type="protein sequence ID" value="SKC35559.1"/>
    <property type="molecule type" value="Genomic_DNA"/>
</dbReference>
<accession>A0A1T5I8R3</accession>
<feature type="coiled-coil region" evidence="1">
    <location>
        <begin position="373"/>
        <end position="400"/>
    </location>
</feature>
<keyword evidence="3" id="KW-0812">Transmembrane</keyword>
<name>A0A1T5I8R3_9MICO</name>
<dbReference type="RefSeq" id="WP_079726341.1">
    <property type="nucleotide sequence ID" value="NZ_FUZP01000001.1"/>
</dbReference>
<gene>
    <name evidence="4" type="ORF">SAMN06309945_0084</name>
</gene>